<feature type="domain" description="F-box" evidence="1">
    <location>
        <begin position="14"/>
        <end position="58"/>
    </location>
</feature>
<dbReference type="OrthoDB" id="5279008at2759"/>
<dbReference type="Proteomes" id="UP000254866">
    <property type="component" value="Unassembled WGS sequence"/>
</dbReference>
<dbReference type="AlphaFoldDB" id="A0A370TGS3"/>
<gene>
    <name evidence="2" type="ORF">BP5553_07511</name>
</gene>
<comment type="caution">
    <text evidence="2">The sequence shown here is derived from an EMBL/GenBank/DDBJ whole genome shotgun (WGS) entry which is preliminary data.</text>
</comment>
<sequence>MNPTQAPVIPQVGPDLLSPLPQELMQNITKFLSASDNCNLRLVSKAVEKHTHVYFTENCYYAVHTDLSLKSLESLLEVAKVHTIAANMKLLDIEAHSLSFGQGFNWPPRSSGMMAFGHQDHPCVPLLETIIEKLGNCQSFRVNNICSAADHSNWMVPRSADASVAIEVLFDVICHLRRPTKSLSLEYGRCMVFPVCAAPTLNPGPFFVHPVIFQPFQDAWRTLETLALRGTMSSRTLTENANLIFEATNLRELVLDFRCSAGTPDAATAMMNRMRQLPLAGRMPPILKLDILGGETTDSDFLHFLSLFGTSLRSLRLVDCVSILGTASNWWDVFDNMATHLPLLETISIDHLTIPRAPGYIRVFEYPGLYEEPVIPGTNGDRCEIYEPSPGYYPDESRVSYTGPNMGKFLQALSNGAIVSLVFNH</sequence>
<keyword evidence="3" id="KW-1185">Reference proteome</keyword>
<reference evidence="2 3" key="1">
    <citation type="journal article" date="2018" name="IMA Fungus">
        <title>IMA Genome-F 9: Draft genome sequence of Annulohypoxylon stygium, Aspergillus mulundensis, Berkeleyomyces basicola (syn. Thielaviopsis basicola), Ceratocystis smalleyi, two Cercospora beticola strains, Coleophoma cylindrospora, Fusarium fracticaudum, Phialophora cf. hyalina, and Morchella septimelata.</title>
        <authorList>
            <person name="Wingfield B.D."/>
            <person name="Bills G.F."/>
            <person name="Dong Y."/>
            <person name="Huang W."/>
            <person name="Nel W.J."/>
            <person name="Swalarsk-Parry B.S."/>
            <person name="Vaghefi N."/>
            <person name="Wilken P.M."/>
            <person name="An Z."/>
            <person name="de Beer Z.W."/>
            <person name="De Vos L."/>
            <person name="Chen L."/>
            <person name="Duong T.A."/>
            <person name="Gao Y."/>
            <person name="Hammerbacher A."/>
            <person name="Kikkert J.R."/>
            <person name="Li Y."/>
            <person name="Li H."/>
            <person name="Li K."/>
            <person name="Li Q."/>
            <person name="Liu X."/>
            <person name="Ma X."/>
            <person name="Naidoo K."/>
            <person name="Pethybridge S.J."/>
            <person name="Sun J."/>
            <person name="Steenkamp E.T."/>
            <person name="van der Nest M.A."/>
            <person name="van Wyk S."/>
            <person name="Wingfield M.J."/>
            <person name="Xiong C."/>
            <person name="Yue Q."/>
            <person name="Zhang X."/>
        </authorList>
    </citation>
    <scope>NUCLEOTIDE SEQUENCE [LARGE SCALE GENOMIC DNA]</scope>
    <source>
        <strain evidence="2 3">BP 5553</strain>
    </source>
</reference>
<proteinExistence type="predicted"/>
<dbReference type="SUPFAM" id="SSF81383">
    <property type="entry name" value="F-box domain"/>
    <property type="match status" value="1"/>
</dbReference>
<evidence type="ECO:0000259" key="1">
    <source>
        <dbReference type="PROSITE" id="PS50181"/>
    </source>
</evidence>
<dbReference type="InterPro" id="IPR001810">
    <property type="entry name" value="F-box_dom"/>
</dbReference>
<dbReference type="CDD" id="cd09917">
    <property type="entry name" value="F-box_SF"/>
    <property type="match status" value="1"/>
</dbReference>
<dbReference type="STRING" id="2656787.A0A370TGS3"/>
<name>A0A370TGS3_9HELO</name>
<dbReference type="GeneID" id="43600360"/>
<accession>A0A370TGS3</accession>
<dbReference type="RefSeq" id="XP_031867365.1">
    <property type="nucleotide sequence ID" value="XM_032016134.1"/>
</dbReference>
<dbReference type="PROSITE" id="PS50181">
    <property type="entry name" value="FBOX"/>
    <property type="match status" value="1"/>
</dbReference>
<protein>
    <recommendedName>
        <fullName evidence="1">F-box domain-containing protein</fullName>
    </recommendedName>
</protein>
<dbReference type="InterPro" id="IPR036047">
    <property type="entry name" value="F-box-like_dom_sf"/>
</dbReference>
<dbReference type="Pfam" id="PF00646">
    <property type="entry name" value="F-box"/>
    <property type="match status" value="1"/>
</dbReference>
<evidence type="ECO:0000313" key="3">
    <source>
        <dbReference type="Proteomes" id="UP000254866"/>
    </source>
</evidence>
<evidence type="ECO:0000313" key="2">
    <source>
        <dbReference type="EMBL" id="RDL34383.1"/>
    </source>
</evidence>
<dbReference type="EMBL" id="NPIC01000007">
    <property type="protein sequence ID" value="RDL34383.1"/>
    <property type="molecule type" value="Genomic_DNA"/>
</dbReference>
<organism evidence="2 3">
    <name type="scientific">Venustampulla echinocandica</name>
    <dbReference type="NCBI Taxonomy" id="2656787"/>
    <lineage>
        <taxon>Eukaryota</taxon>
        <taxon>Fungi</taxon>
        <taxon>Dikarya</taxon>
        <taxon>Ascomycota</taxon>
        <taxon>Pezizomycotina</taxon>
        <taxon>Leotiomycetes</taxon>
        <taxon>Helotiales</taxon>
        <taxon>Pleuroascaceae</taxon>
        <taxon>Venustampulla</taxon>
    </lineage>
</organism>